<evidence type="ECO:0000313" key="8">
    <source>
        <dbReference type="Proteomes" id="UP000054893"/>
    </source>
</evidence>
<evidence type="ECO:0000256" key="4">
    <source>
        <dbReference type="ARBA" id="ARBA00023239"/>
    </source>
</evidence>
<feature type="domain" description="CENP-V/GFA" evidence="6">
    <location>
        <begin position="36"/>
        <end position="148"/>
    </location>
</feature>
<dbReference type="PROSITE" id="PS51891">
    <property type="entry name" value="CENP_V_GFA"/>
    <property type="match status" value="1"/>
</dbReference>
<dbReference type="RefSeq" id="WP_082850395.1">
    <property type="nucleotide sequence ID" value="NZ_FCOC02000003.1"/>
</dbReference>
<dbReference type="Pfam" id="PF04828">
    <property type="entry name" value="GFA"/>
    <property type="match status" value="1"/>
</dbReference>
<comment type="similarity">
    <text evidence="1">Belongs to the Gfa family.</text>
</comment>
<dbReference type="PANTHER" id="PTHR33337">
    <property type="entry name" value="GFA DOMAIN-CONTAINING PROTEIN"/>
    <property type="match status" value="1"/>
</dbReference>
<dbReference type="InterPro" id="IPR006913">
    <property type="entry name" value="CENP-V/GFA"/>
</dbReference>
<dbReference type="AlphaFoldDB" id="A0A158FPM5"/>
<keyword evidence="2" id="KW-0479">Metal-binding</keyword>
<evidence type="ECO:0000313" key="7">
    <source>
        <dbReference type="EMBL" id="SAL21808.1"/>
    </source>
</evidence>
<accession>A0A158FPM5</accession>
<feature type="region of interest" description="Disordered" evidence="5">
    <location>
        <begin position="1"/>
        <end position="30"/>
    </location>
</feature>
<keyword evidence="3" id="KW-0862">Zinc</keyword>
<evidence type="ECO:0000256" key="1">
    <source>
        <dbReference type="ARBA" id="ARBA00005495"/>
    </source>
</evidence>
<organism evidence="7 8">
    <name type="scientific">Caballeronia sordidicola</name>
    <name type="common">Burkholderia sordidicola</name>
    <dbReference type="NCBI Taxonomy" id="196367"/>
    <lineage>
        <taxon>Bacteria</taxon>
        <taxon>Pseudomonadati</taxon>
        <taxon>Pseudomonadota</taxon>
        <taxon>Betaproteobacteria</taxon>
        <taxon>Burkholderiales</taxon>
        <taxon>Burkholderiaceae</taxon>
        <taxon>Caballeronia</taxon>
    </lineage>
</organism>
<evidence type="ECO:0000256" key="2">
    <source>
        <dbReference type="ARBA" id="ARBA00022723"/>
    </source>
</evidence>
<dbReference type="InterPro" id="IPR011057">
    <property type="entry name" value="Mss4-like_sf"/>
</dbReference>
<keyword evidence="4" id="KW-0456">Lyase</keyword>
<dbReference type="SUPFAM" id="SSF51316">
    <property type="entry name" value="Mss4-like"/>
    <property type="match status" value="1"/>
</dbReference>
<evidence type="ECO:0000259" key="6">
    <source>
        <dbReference type="PROSITE" id="PS51891"/>
    </source>
</evidence>
<dbReference type="OrthoDB" id="327703at2"/>
<name>A0A158FPM5_CABSO</name>
<feature type="compositionally biased region" description="Low complexity" evidence="5">
    <location>
        <begin position="1"/>
        <end position="15"/>
    </location>
</feature>
<dbReference type="PANTHER" id="PTHR33337:SF40">
    <property type="entry name" value="CENP-V_GFA DOMAIN-CONTAINING PROTEIN-RELATED"/>
    <property type="match status" value="1"/>
</dbReference>
<reference evidence="7 8" key="1">
    <citation type="submission" date="2016-01" db="EMBL/GenBank/DDBJ databases">
        <authorList>
            <person name="Oliw E.H."/>
        </authorList>
    </citation>
    <scope>NUCLEOTIDE SEQUENCE [LARGE SCALE GENOMIC DNA]</scope>
    <source>
        <strain evidence="7">LMG 22029</strain>
    </source>
</reference>
<evidence type="ECO:0000256" key="5">
    <source>
        <dbReference type="SAM" id="MobiDB-lite"/>
    </source>
</evidence>
<dbReference type="EMBL" id="FCOC02000003">
    <property type="protein sequence ID" value="SAL21808.1"/>
    <property type="molecule type" value="Genomic_DNA"/>
</dbReference>
<gene>
    <name evidence="7" type="ORF">AWB64_01626</name>
</gene>
<dbReference type="Proteomes" id="UP000054893">
    <property type="component" value="Unassembled WGS sequence"/>
</dbReference>
<dbReference type="GO" id="GO:0016846">
    <property type="term" value="F:carbon-sulfur lyase activity"/>
    <property type="evidence" value="ECO:0007669"/>
    <property type="project" value="InterPro"/>
</dbReference>
<sequence>MNHSTSHSSHANHSSQEPVDGEAGSGEHREYRETTHEGGCACGAWRFVVSSDPDRVGLCHCMTCRKVHGSAFGAYAVYLAEQVTMSGATKAWQSSADARRHFCAVCGSVAYMAYVNTDEIDLPIGAFDETGFLEPTYELWCIRREPWLSAGGRREYPEDRP</sequence>
<protein>
    <submittedName>
        <fullName evidence="7">Glutathione-dependent formaldehyde-activating protein</fullName>
    </submittedName>
</protein>
<proteinExistence type="inferred from homology"/>
<dbReference type="GO" id="GO:0046872">
    <property type="term" value="F:metal ion binding"/>
    <property type="evidence" value="ECO:0007669"/>
    <property type="project" value="UniProtKB-KW"/>
</dbReference>
<dbReference type="Gene3D" id="3.90.1590.10">
    <property type="entry name" value="glutathione-dependent formaldehyde- activating enzyme (gfa)"/>
    <property type="match status" value="1"/>
</dbReference>
<evidence type="ECO:0000256" key="3">
    <source>
        <dbReference type="ARBA" id="ARBA00022833"/>
    </source>
</evidence>